<name>A0A142JJR3_9BURK</name>
<evidence type="ECO:0000313" key="2">
    <source>
        <dbReference type="Proteomes" id="UP000075238"/>
    </source>
</evidence>
<dbReference type="RefSeq" id="WP_062799344.1">
    <property type="nucleotide sequence ID" value="NZ_CP014844.1"/>
</dbReference>
<keyword evidence="2" id="KW-1185">Reference proteome</keyword>
<sequence>MSLQQKMRLLSAWLPAGLPYVETEVGSYLYLHDVPYELESILARWLLLQPDLTDRDLSTCVLVEGGKGLAITREGWESFLCWLVETLRAKLIDMEQAQ</sequence>
<dbReference type="EMBL" id="CP014844">
    <property type="protein sequence ID" value="AMR78325.1"/>
    <property type="molecule type" value="Genomic_DNA"/>
</dbReference>
<dbReference type="Proteomes" id="UP000075238">
    <property type="component" value="Chromosome 1"/>
</dbReference>
<accession>A0A142JJR3</accession>
<dbReference type="OrthoDB" id="8777104at2"/>
<reference evidence="1 2" key="1">
    <citation type="submission" date="2016-03" db="EMBL/GenBank/DDBJ databases">
        <title>Complete genome sequence of a novel chlorpyrifos degrading bacterium, Cupriavidus nantongensis sp. X1.</title>
        <authorList>
            <person name="Fang L."/>
        </authorList>
    </citation>
    <scope>NUCLEOTIDE SEQUENCE [LARGE SCALE GENOMIC DNA]</scope>
    <source>
        <strain evidence="1 2">X1</strain>
    </source>
</reference>
<proteinExistence type="predicted"/>
<gene>
    <name evidence="1" type="ORF">A2G96_11570</name>
</gene>
<protein>
    <submittedName>
        <fullName evidence="1">Uncharacterized protein</fullName>
    </submittedName>
</protein>
<dbReference type="AlphaFoldDB" id="A0A142JJR3"/>
<dbReference type="KEGG" id="cnan:A2G96_11570"/>
<evidence type="ECO:0000313" key="1">
    <source>
        <dbReference type="EMBL" id="AMR78325.1"/>
    </source>
</evidence>
<organism evidence="1 2">
    <name type="scientific">Cupriavidus nantongensis</name>
    <dbReference type="NCBI Taxonomy" id="1796606"/>
    <lineage>
        <taxon>Bacteria</taxon>
        <taxon>Pseudomonadati</taxon>
        <taxon>Pseudomonadota</taxon>
        <taxon>Betaproteobacteria</taxon>
        <taxon>Burkholderiales</taxon>
        <taxon>Burkholderiaceae</taxon>
        <taxon>Cupriavidus</taxon>
    </lineage>
</organism>